<dbReference type="EMBL" id="AP027141">
    <property type="protein sequence ID" value="BDV32317.1"/>
    <property type="molecule type" value="Genomic_DNA"/>
</dbReference>
<gene>
    <name evidence="2" type="ORF">Microterr_29770</name>
</gene>
<dbReference type="RefSeq" id="WP_263797015.1">
    <property type="nucleotide sequence ID" value="NZ_AP027141.1"/>
</dbReference>
<organism evidence="2 3">
    <name type="scientific">Microbacterium terricola</name>
    <dbReference type="NCBI Taxonomy" id="344163"/>
    <lineage>
        <taxon>Bacteria</taxon>
        <taxon>Bacillati</taxon>
        <taxon>Actinomycetota</taxon>
        <taxon>Actinomycetes</taxon>
        <taxon>Micrococcales</taxon>
        <taxon>Microbacteriaceae</taxon>
        <taxon>Microbacterium</taxon>
    </lineage>
</organism>
<dbReference type="Proteomes" id="UP001317779">
    <property type="component" value="Chromosome"/>
</dbReference>
<keyword evidence="3" id="KW-1185">Reference proteome</keyword>
<accession>A0ABM8E2W7</accession>
<evidence type="ECO:0000313" key="2">
    <source>
        <dbReference type="EMBL" id="BDV32317.1"/>
    </source>
</evidence>
<evidence type="ECO:0000313" key="3">
    <source>
        <dbReference type="Proteomes" id="UP001317779"/>
    </source>
</evidence>
<evidence type="ECO:0000256" key="1">
    <source>
        <dbReference type="SAM" id="Phobius"/>
    </source>
</evidence>
<sequence>MALLPQSRDGRTALLIVVGAAVTTVTLWAGFFSLTGWLVDSGDRAAPRAQSDFFAKAVDTAADTDQSATDYPTAAELEAAAVREPLVRQLLHLAGDEESQLVHTIDGKPNGYASLVIGAPLSNEVTLRWKGELPPSVRTFIAEHPEVTVHLVDAPHSLVEMSNARDKVTRELDARLGAAGSLLAVGPDKFGTGIWVMIKTDDPELTEAAARETLAAITSIPVVELELTETGVTLY</sequence>
<proteinExistence type="predicted"/>
<feature type="transmembrane region" description="Helical" evidence="1">
    <location>
        <begin position="12"/>
        <end position="39"/>
    </location>
</feature>
<name>A0ABM8E2W7_9MICO</name>
<protein>
    <submittedName>
        <fullName evidence="2">Uncharacterized protein</fullName>
    </submittedName>
</protein>
<keyword evidence="1" id="KW-0472">Membrane</keyword>
<keyword evidence="1" id="KW-1133">Transmembrane helix</keyword>
<reference evidence="2 3" key="1">
    <citation type="submission" date="2022-12" db="EMBL/GenBank/DDBJ databases">
        <title>Microbacterium terricola strain KV-448 chromosome, complete genome.</title>
        <authorList>
            <person name="Oshima T."/>
            <person name="Moriya T."/>
            <person name="Bessho Y."/>
        </authorList>
    </citation>
    <scope>NUCLEOTIDE SEQUENCE [LARGE SCALE GENOMIC DNA]</scope>
    <source>
        <strain evidence="2 3">KV-448</strain>
    </source>
</reference>
<keyword evidence="1" id="KW-0812">Transmembrane</keyword>